<dbReference type="PROSITE" id="PS50137">
    <property type="entry name" value="DS_RBD"/>
    <property type="match status" value="1"/>
</dbReference>
<dbReference type="Gene3D" id="3.30.160.20">
    <property type="match status" value="1"/>
</dbReference>
<feature type="domain" description="DRBM" evidence="2">
    <location>
        <begin position="6"/>
        <end position="78"/>
    </location>
</feature>
<evidence type="ECO:0000256" key="1">
    <source>
        <dbReference type="PROSITE-ProRule" id="PRU00266"/>
    </source>
</evidence>
<dbReference type="Pfam" id="PF00035">
    <property type="entry name" value="dsrm"/>
    <property type="match status" value="1"/>
</dbReference>
<organism evidence="3 4">
    <name type="scientific">Rhizopogon vesiculosus</name>
    <dbReference type="NCBI Taxonomy" id="180088"/>
    <lineage>
        <taxon>Eukaryota</taxon>
        <taxon>Fungi</taxon>
        <taxon>Dikarya</taxon>
        <taxon>Basidiomycota</taxon>
        <taxon>Agaricomycotina</taxon>
        <taxon>Agaricomycetes</taxon>
        <taxon>Agaricomycetidae</taxon>
        <taxon>Boletales</taxon>
        <taxon>Suillineae</taxon>
        <taxon>Rhizopogonaceae</taxon>
        <taxon>Rhizopogon</taxon>
    </lineage>
</organism>
<comment type="caution">
    <text evidence="3">The sequence shown here is derived from an EMBL/GenBank/DDBJ whole genome shotgun (WGS) entry which is preliminary data.</text>
</comment>
<protein>
    <recommendedName>
        <fullName evidence="2">DRBM domain-containing protein</fullName>
    </recommendedName>
</protein>
<accession>A0A1J8QAL5</accession>
<proteinExistence type="predicted"/>
<sequence length="87" mass="9916">MPNQKHPRTLLNNLLQSIWGNDQKKHIKSETWFTGSPSSPVWHSTIYIDDMKYGDASAAKKDVAQDEAAQQAYDTLRREGMAGGRYY</sequence>
<evidence type="ECO:0000259" key="2">
    <source>
        <dbReference type="PROSITE" id="PS50137"/>
    </source>
</evidence>
<evidence type="ECO:0000313" key="3">
    <source>
        <dbReference type="EMBL" id="OJA18029.1"/>
    </source>
</evidence>
<name>A0A1J8QAL5_9AGAM</name>
<evidence type="ECO:0000313" key="4">
    <source>
        <dbReference type="Proteomes" id="UP000183567"/>
    </source>
</evidence>
<reference evidence="3 4" key="1">
    <citation type="submission" date="2016-03" db="EMBL/GenBank/DDBJ databases">
        <title>Comparative genomics of the ectomycorrhizal sister species Rhizopogon vinicolor and Rhizopogon vesiculosus (Basidiomycota: Boletales) reveals a divergence of the mating type B locus.</title>
        <authorList>
            <person name="Mujic A.B."/>
            <person name="Kuo A."/>
            <person name="Tritt A."/>
            <person name="Lipzen A."/>
            <person name="Chen C."/>
            <person name="Johnson J."/>
            <person name="Sharma A."/>
            <person name="Barry K."/>
            <person name="Grigoriev I.V."/>
            <person name="Spatafora J.W."/>
        </authorList>
    </citation>
    <scope>NUCLEOTIDE SEQUENCE [LARGE SCALE GENOMIC DNA]</scope>
    <source>
        <strain evidence="3 4">AM-OR11-056</strain>
    </source>
</reference>
<dbReference type="Proteomes" id="UP000183567">
    <property type="component" value="Unassembled WGS sequence"/>
</dbReference>
<gene>
    <name evidence="3" type="ORF">AZE42_12952</name>
</gene>
<dbReference type="AlphaFoldDB" id="A0A1J8QAL5"/>
<dbReference type="OrthoDB" id="112668at2759"/>
<dbReference type="SUPFAM" id="SSF54768">
    <property type="entry name" value="dsRNA-binding domain-like"/>
    <property type="match status" value="1"/>
</dbReference>
<keyword evidence="1" id="KW-0694">RNA-binding</keyword>
<keyword evidence="4" id="KW-1185">Reference proteome</keyword>
<dbReference type="GO" id="GO:0003723">
    <property type="term" value="F:RNA binding"/>
    <property type="evidence" value="ECO:0007669"/>
    <property type="project" value="UniProtKB-UniRule"/>
</dbReference>
<dbReference type="EMBL" id="LVVM01001671">
    <property type="protein sequence ID" value="OJA18029.1"/>
    <property type="molecule type" value="Genomic_DNA"/>
</dbReference>
<dbReference type="InterPro" id="IPR014720">
    <property type="entry name" value="dsRBD_dom"/>
</dbReference>